<feature type="domain" description="OmpR/PhoB-type" evidence="8">
    <location>
        <begin position="124"/>
        <end position="223"/>
    </location>
</feature>
<evidence type="ECO:0000256" key="4">
    <source>
        <dbReference type="ARBA" id="ARBA00023125"/>
    </source>
</evidence>
<dbReference type="EMBL" id="AZFK01000021">
    <property type="protein sequence ID" value="KRL91297.1"/>
    <property type="molecule type" value="Genomic_DNA"/>
</dbReference>
<reference evidence="9 10" key="1">
    <citation type="journal article" date="2015" name="Genome Announc.">
        <title>Expanding the biotechnology potential of lactobacilli through comparative genomics of 213 strains and associated genera.</title>
        <authorList>
            <person name="Sun Z."/>
            <person name="Harris H.M."/>
            <person name="McCann A."/>
            <person name="Guo C."/>
            <person name="Argimon S."/>
            <person name="Zhang W."/>
            <person name="Yang X."/>
            <person name="Jeffery I.B."/>
            <person name="Cooney J.C."/>
            <person name="Kagawa T.F."/>
            <person name="Liu W."/>
            <person name="Song Y."/>
            <person name="Salvetti E."/>
            <person name="Wrobel A."/>
            <person name="Rasinkangas P."/>
            <person name="Parkhill J."/>
            <person name="Rea M.C."/>
            <person name="O'Sullivan O."/>
            <person name="Ritari J."/>
            <person name="Douillard F.P."/>
            <person name="Paul Ross R."/>
            <person name="Yang R."/>
            <person name="Briner A.E."/>
            <person name="Felis G.E."/>
            <person name="de Vos W.M."/>
            <person name="Barrangou R."/>
            <person name="Klaenhammer T.R."/>
            <person name="Caufield P.W."/>
            <person name="Cui Y."/>
            <person name="Zhang H."/>
            <person name="O'Toole P.W."/>
        </authorList>
    </citation>
    <scope>NUCLEOTIDE SEQUENCE [LARGE SCALE GENOMIC DNA]</scope>
    <source>
        <strain evidence="9 10">DSM 15946</strain>
    </source>
</reference>
<dbReference type="PANTHER" id="PTHR48111">
    <property type="entry name" value="REGULATOR OF RPOS"/>
    <property type="match status" value="1"/>
</dbReference>
<dbReference type="RefSeq" id="WP_056954279.1">
    <property type="nucleotide sequence ID" value="NZ_AZFK01000021.1"/>
</dbReference>
<name>A0A0R1UD03_9LACO</name>
<dbReference type="SUPFAM" id="SSF46894">
    <property type="entry name" value="C-terminal effector domain of the bipartite response regulators"/>
    <property type="match status" value="1"/>
</dbReference>
<dbReference type="InterPro" id="IPR001867">
    <property type="entry name" value="OmpR/PhoB-type_DNA-bd"/>
</dbReference>
<dbReference type="InterPro" id="IPR039420">
    <property type="entry name" value="WalR-like"/>
</dbReference>
<dbReference type="PROSITE" id="PS51755">
    <property type="entry name" value="OMPR_PHOB"/>
    <property type="match status" value="1"/>
</dbReference>
<keyword evidence="6" id="KW-0804">Transcription</keyword>
<dbReference type="Pfam" id="PF00486">
    <property type="entry name" value="Trans_reg_C"/>
    <property type="match status" value="1"/>
</dbReference>
<evidence type="ECO:0000256" key="3">
    <source>
        <dbReference type="ARBA" id="ARBA00023015"/>
    </source>
</evidence>
<keyword evidence="3" id="KW-0805">Transcription regulation</keyword>
<proteinExistence type="predicted"/>
<keyword evidence="2" id="KW-0902">Two-component regulatory system</keyword>
<dbReference type="SMART" id="SM00862">
    <property type="entry name" value="Trans_reg_C"/>
    <property type="match status" value="1"/>
</dbReference>
<dbReference type="GO" id="GO:0005829">
    <property type="term" value="C:cytosol"/>
    <property type="evidence" value="ECO:0007669"/>
    <property type="project" value="TreeGrafter"/>
</dbReference>
<evidence type="ECO:0000256" key="6">
    <source>
        <dbReference type="ARBA" id="ARBA00023163"/>
    </source>
</evidence>
<dbReference type="InterPro" id="IPR036388">
    <property type="entry name" value="WH-like_DNA-bd_sf"/>
</dbReference>
<organism evidence="9 10">
    <name type="scientific">Limosilactobacillus ingluviei DSM 15946</name>
    <dbReference type="NCBI Taxonomy" id="1423760"/>
    <lineage>
        <taxon>Bacteria</taxon>
        <taxon>Bacillati</taxon>
        <taxon>Bacillota</taxon>
        <taxon>Bacilli</taxon>
        <taxon>Lactobacillales</taxon>
        <taxon>Lactobacillaceae</taxon>
        <taxon>Limosilactobacillus</taxon>
    </lineage>
</organism>
<accession>A0A0R1UD03</accession>
<dbReference type="GO" id="GO:0032993">
    <property type="term" value="C:protein-DNA complex"/>
    <property type="evidence" value="ECO:0007669"/>
    <property type="project" value="TreeGrafter"/>
</dbReference>
<evidence type="ECO:0000256" key="5">
    <source>
        <dbReference type="ARBA" id="ARBA00023159"/>
    </source>
</evidence>
<keyword evidence="4 7" id="KW-0238">DNA-binding</keyword>
<evidence type="ECO:0000256" key="7">
    <source>
        <dbReference type="PROSITE-ProRule" id="PRU01091"/>
    </source>
</evidence>
<dbReference type="PATRIC" id="fig|1423760.3.peg.1262"/>
<evidence type="ECO:0000313" key="10">
    <source>
        <dbReference type="Proteomes" id="UP000050816"/>
    </source>
</evidence>
<evidence type="ECO:0000313" key="9">
    <source>
        <dbReference type="EMBL" id="KRL91297.1"/>
    </source>
</evidence>
<dbReference type="FunFam" id="1.10.10.10:FF:000018">
    <property type="entry name" value="DNA-binding response regulator ResD"/>
    <property type="match status" value="1"/>
</dbReference>
<dbReference type="AlphaFoldDB" id="A0A0R1UD03"/>
<keyword evidence="5" id="KW-0010">Activator</keyword>
<dbReference type="Proteomes" id="UP000050816">
    <property type="component" value="Unassembled WGS sequence"/>
</dbReference>
<dbReference type="PANTHER" id="PTHR48111:SF1">
    <property type="entry name" value="TWO-COMPONENT RESPONSE REGULATOR ORR33"/>
    <property type="match status" value="1"/>
</dbReference>
<evidence type="ECO:0000256" key="1">
    <source>
        <dbReference type="ARBA" id="ARBA00022553"/>
    </source>
</evidence>
<evidence type="ECO:0000256" key="2">
    <source>
        <dbReference type="ARBA" id="ARBA00023012"/>
    </source>
</evidence>
<gene>
    <name evidence="9" type="ORF">FC43_GL001194</name>
</gene>
<comment type="caution">
    <text evidence="9">The sequence shown here is derived from an EMBL/GenBank/DDBJ whole genome shotgun (WGS) entry which is preliminary data.</text>
</comment>
<dbReference type="CDD" id="cd00383">
    <property type="entry name" value="trans_reg_C"/>
    <property type="match status" value="1"/>
</dbReference>
<dbReference type="GO" id="GO:0000156">
    <property type="term" value="F:phosphorelay response regulator activity"/>
    <property type="evidence" value="ECO:0007669"/>
    <property type="project" value="TreeGrafter"/>
</dbReference>
<keyword evidence="1" id="KW-0597">Phosphoprotein</keyword>
<dbReference type="Gene3D" id="1.10.10.10">
    <property type="entry name" value="Winged helix-like DNA-binding domain superfamily/Winged helix DNA-binding domain"/>
    <property type="match status" value="1"/>
</dbReference>
<dbReference type="GO" id="GO:0006355">
    <property type="term" value="P:regulation of DNA-templated transcription"/>
    <property type="evidence" value="ECO:0007669"/>
    <property type="project" value="InterPro"/>
</dbReference>
<evidence type="ECO:0000259" key="8">
    <source>
        <dbReference type="PROSITE" id="PS51755"/>
    </source>
</evidence>
<sequence length="223" mass="25065">MARLHKAGQQNDWQITALTTATSIVVALNQADYDGLLWDLAASNLDTTLATVMLIRETFAHPIIAIATTPSEREQRKLYRAKADAVIDRTLAMSVFSALFDQRTWVYQNAPATVATPTPAAPPTTTYQLGTITVDPTNYTVTKNGQALNLTKKEFQLLVYLLEHQNQVLSREQLLNGVWGYDLLGTSRIVDIHISHLRDKLEDDPKQPQWLKTVRGFGYRLEK</sequence>
<feature type="DNA-binding region" description="OmpR/PhoB-type" evidence="7">
    <location>
        <begin position="124"/>
        <end position="223"/>
    </location>
</feature>
<dbReference type="GO" id="GO:0000976">
    <property type="term" value="F:transcription cis-regulatory region binding"/>
    <property type="evidence" value="ECO:0007669"/>
    <property type="project" value="TreeGrafter"/>
</dbReference>
<dbReference type="InterPro" id="IPR016032">
    <property type="entry name" value="Sig_transdc_resp-reg_C-effctor"/>
</dbReference>
<protein>
    <submittedName>
        <fullName evidence="9">Two-component response regulator</fullName>
    </submittedName>
</protein>